<dbReference type="PANTHER" id="PTHR11533:SF174">
    <property type="entry name" value="PUROMYCIN-SENSITIVE AMINOPEPTIDASE-RELATED"/>
    <property type="match status" value="1"/>
</dbReference>
<evidence type="ECO:0000313" key="16">
    <source>
        <dbReference type="Proteomes" id="UP001319921"/>
    </source>
</evidence>
<dbReference type="GO" id="GO:0008270">
    <property type="term" value="F:zinc ion binding"/>
    <property type="evidence" value="ECO:0007669"/>
    <property type="project" value="UniProtKB-UniRule"/>
</dbReference>
<evidence type="ECO:0000256" key="10">
    <source>
        <dbReference type="PIRSR" id="PIRSR634016-4"/>
    </source>
</evidence>
<keyword evidence="7 11" id="KW-0482">Metalloprotease</keyword>
<dbReference type="PRINTS" id="PR00756">
    <property type="entry name" value="ALADIPTASE"/>
</dbReference>
<keyword evidence="16" id="KW-1185">Reference proteome</keyword>
<dbReference type="GO" id="GO:0005737">
    <property type="term" value="C:cytoplasm"/>
    <property type="evidence" value="ECO:0007669"/>
    <property type="project" value="TreeGrafter"/>
</dbReference>
<evidence type="ECO:0000256" key="9">
    <source>
        <dbReference type="PIRSR" id="PIRSR634016-3"/>
    </source>
</evidence>
<dbReference type="GeneID" id="68867065"/>
<evidence type="ECO:0000256" key="11">
    <source>
        <dbReference type="RuleBase" id="RU364040"/>
    </source>
</evidence>
<evidence type="ECO:0000256" key="1">
    <source>
        <dbReference type="ARBA" id="ARBA00010136"/>
    </source>
</evidence>
<dbReference type="GO" id="GO:0042277">
    <property type="term" value="F:peptide binding"/>
    <property type="evidence" value="ECO:0007669"/>
    <property type="project" value="TreeGrafter"/>
</dbReference>
<organism evidence="15 16">
    <name type="scientific">Saccharolobus caldissimus</name>
    <dbReference type="NCBI Taxonomy" id="1702097"/>
    <lineage>
        <taxon>Archaea</taxon>
        <taxon>Thermoproteota</taxon>
        <taxon>Thermoprotei</taxon>
        <taxon>Sulfolobales</taxon>
        <taxon>Sulfolobaceae</taxon>
        <taxon>Saccharolobus</taxon>
    </lineage>
</organism>
<dbReference type="InterPro" id="IPR045357">
    <property type="entry name" value="Aminopeptidase_N-like_N"/>
</dbReference>
<dbReference type="Pfam" id="PF01433">
    <property type="entry name" value="Peptidase_M1"/>
    <property type="match status" value="1"/>
</dbReference>
<sequence length="787" mass="90991">MIDLKRYTIFLDFNGFNYNGEEKIELTSDEDRLELDSVDIDIINVKADGNPVKFEVKDEKLIVYSKVSKDIEIKFKGKVAENSILGIYAAPYGEGKYMITTQFEAVYARRFIPCFDHPALKARFKLFVRVDKDLKVISNMPIISVKDEGDKVVYEFDETPKMSTYLLYLGIDEFEEIIDESRKPKIIIATVPGKSSKGYFAMSVARRVIDFYEQYFEIPYQLPKVHLIQVPEFAAGAMENWGAITFRESALLADDSSSVYQRFRVAEVVAHELAHQWFGNLVTLKWWDDLWLNESFATFMAYKSLKDIFPQWDSEGAFIFAETLSALEKDSLSTTHPIEARVRDVFEIEQLFDDISYGKGASVLRMVEGFVGFDVFRRGVVNYLKRFSFSNAQGSDFWNSISEVSGSNVSDIMEDWITKPGYPIIYVKIDGKSIEFLQKRFSLIGEYDTIYKVPLTYEVNGKFEKLIFDRRNIKINSDDEIRSIKVNINRSGFYRVLYDSISLALSTKLNRYEELGLVNDYWNFLLALLVNFKTYYDIINIFINTTNPFVTREITSQLLTLYLIDPKKYYKISRDFLVSQYKVYKNLTDDLSKLAYSDVLKTLSYIDEDFALGLSNLFSEYDKLDSNIKEAVAIAYAVATGDFSTLVNKYNSYNLDEEKGKILSAISSIRDKSIVDKVIPLIFNRTIKIQDAPFVISSLLRSPYVRDEACKYIKDNFDQLKQFISTAYGGPWAIGRLIRAMVMCGVDNPNETINFLEKIRFKDISRPINEVEEWIKIYSRVKEFNVE</sequence>
<dbReference type="Pfam" id="PF17900">
    <property type="entry name" value="Peptidase_M1_N"/>
    <property type="match status" value="1"/>
</dbReference>
<gene>
    <name evidence="15" type="ORF">SACC_23410</name>
</gene>
<dbReference type="KEGG" id="scas:SACC_23410"/>
<feature type="site" description="Transition state stabilizer" evidence="10">
    <location>
        <position position="357"/>
    </location>
</feature>
<dbReference type="Proteomes" id="UP001319921">
    <property type="component" value="Chromosome"/>
</dbReference>
<dbReference type="GO" id="GO:0016020">
    <property type="term" value="C:membrane"/>
    <property type="evidence" value="ECO:0007669"/>
    <property type="project" value="TreeGrafter"/>
</dbReference>
<evidence type="ECO:0000259" key="14">
    <source>
        <dbReference type="Pfam" id="PF17900"/>
    </source>
</evidence>
<comment type="similarity">
    <text evidence="1 11">Belongs to the peptidase M1 family.</text>
</comment>
<dbReference type="Gene3D" id="1.10.390.10">
    <property type="entry name" value="Neutral Protease Domain 2"/>
    <property type="match status" value="1"/>
</dbReference>
<feature type="binding site" evidence="9">
    <location>
        <position position="275"/>
    </location>
    <ligand>
        <name>Zn(2+)</name>
        <dbReference type="ChEBI" id="CHEBI:29105"/>
        <note>catalytic</note>
    </ligand>
</feature>
<name>A0AAQ4CU43_9CREN</name>
<keyword evidence="4 9" id="KW-0479">Metal-binding</keyword>
<comment type="cofactor">
    <cofactor evidence="9 11">
        <name>Zn(2+)</name>
        <dbReference type="ChEBI" id="CHEBI:29105"/>
    </cofactor>
    <text evidence="9 11">Binds 1 zinc ion per subunit.</text>
</comment>
<dbReference type="AlphaFoldDB" id="A0AAQ4CU43"/>
<evidence type="ECO:0000256" key="6">
    <source>
        <dbReference type="ARBA" id="ARBA00022833"/>
    </source>
</evidence>
<dbReference type="Gene3D" id="2.60.40.1730">
    <property type="entry name" value="tricorn interacting facor f3 domain"/>
    <property type="match status" value="1"/>
</dbReference>
<keyword evidence="3 11" id="KW-0645">Protease</keyword>
<dbReference type="GO" id="GO:0043171">
    <property type="term" value="P:peptide catabolic process"/>
    <property type="evidence" value="ECO:0007669"/>
    <property type="project" value="TreeGrafter"/>
</dbReference>
<evidence type="ECO:0000313" key="15">
    <source>
        <dbReference type="EMBL" id="BDB99324.1"/>
    </source>
</evidence>
<keyword evidence="6 9" id="KW-0862">Zinc</keyword>
<dbReference type="InterPro" id="IPR027268">
    <property type="entry name" value="Peptidase_M4/M1_CTD_sf"/>
</dbReference>
<evidence type="ECO:0000256" key="3">
    <source>
        <dbReference type="ARBA" id="ARBA00022670"/>
    </source>
</evidence>
<reference evidence="15 16" key="1">
    <citation type="journal article" date="2022" name="Microbiol. Resour. Announc.">
        <title>Complete Genome Sequence of the Hyperthermophilic and Acidophilic Archaeon Saccharolobus caldissimus Strain HS-3T.</title>
        <authorList>
            <person name="Sakai H.D."/>
            <person name="Kurosawa N."/>
        </authorList>
    </citation>
    <scope>NUCLEOTIDE SEQUENCE [LARGE SCALE GENOMIC DNA]</scope>
    <source>
        <strain evidence="15 16">JCM32116</strain>
    </source>
</reference>
<evidence type="ECO:0000259" key="12">
    <source>
        <dbReference type="Pfam" id="PF01433"/>
    </source>
</evidence>
<evidence type="ECO:0000256" key="8">
    <source>
        <dbReference type="PIRSR" id="PIRSR634016-1"/>
    </source>
</evidence>
<evidence type="ECO:0000256" key="2">
    <source>
        <dbReference type="ARBA" id="ARBA00022438"/>
    </source>
</evidence>
<feature type="active site" description="Proton acceptor" evidence="8">
    <location>
        <position position="272"/>
    </location>
</feature>
<dbReference type="SUPFAM" id="SSF63737">
    <property type="entry name" value="Leukotriene A4 hydrolase N-terminal domain"/>
    <property type="match status" value="1"/>
</dbReference>
<protein>
    <recommendedName>
        <fullName evidence="11">Aminopeptidase</fullName>
        <ecNumber evidence="11">3.4.11.-</ecNumber>
    </recommendedName>
</protein>
<dbReference type="GO" id="GO:0006508">
    <property type="term" value="P:proteolysis"/>
    <property type="evidence" value="ECO:0007669"/>
    <property type="project" value="UniProtKB-KW"/>
</dbReference>
<dbReference type="PANTHER" id="PTHR11533">
    <property type="entry name" value="PROTEASE M1 ZINC METALLOPROTEASE"/>
    <property type="match status" value="1"/>
</dbReference>
<accession>A0AAQ4CU43</accession>
<dbReference type="InterPro" id="IPR050344">
    <property type="entry name" value="Peptidase_M1_aminopeptidases"/>
</dbReference>
<feature type="binding site" evidence="9">
    <location>
        <position position="294"/>
    </location>
    <ligand>
        <name>Zn(2+)</name>
        <dbReference type="ChEBI" id="CHEBI:29105"/>
        <note>catalytic</note>
    </ligand>
</feature>
<keyword evidence="2 11" id="KW-0031">Aminopeptidase</keyword>
<dbReference type="Gene3D" id="1.25.50.20">
    <property type="match status" value="1"/>
</dbReference>
<dbReference type="GO" id="GO:0005615">
    <property type="term" value="C:extracellular space"/>
    <property type="evidence" value="ECO:0007669"/>
    <property type="project" value="TreeGrafter"/>
</dbReference>
<feature type="binding site" evidence="9">
    <location>
        <position position="271"/>
    </location>
    <ligand>
        <name>Zn(2+)</name>
        <dbReference type="ChEBI" id="CHEBI:29105"/>
        <note>catalytic</note>
    </ligand>
</feature>
<proteinExistence type="inferred from homology"/>
<dbReference type="GO" id="GO:0070006">
    <property type="term" value="F:metalloaminopeptidase activity"/>
    <property type="evidence" value="ECO:0007669"/>
    <property type="project" value="TreeGrafter"/>
</dbReference>
<feature type="domain" description="Peptidase M1 membrane alanine aminopeptidase" evidence="12">
    <location>
        <begin position="200"/>
        <end position="416"/>
    </location>
</feature>
<evidence type="ECO:0000259" key="13">
    <source>
        <dbReference type="Pfam" id="PF11838"/>
    </source>
</evidence>
<dbReference type="Pfam" id="PF11838">
    <property type="entry name" value="ERAP1_C"/>
    <property type="match status" value="1"/>
</dbReference>
<dbReference type="InterPro" id="IPR034016">
    <property type="entry name" value="M1_APN-typ"/>
</dbReference>
<dbReference type="Gene3D" id="2.60.40.1910">
    <property type="match status" value="1"/>
</dbReference>
<dbReference type="EC" id="3.4.11.-" evidence="11"/>
<feature type="domain" description="ERAP1-like C-terminal" evidence="13">
    <location>
        <begin position="484"/>
        <end position="771"/>
    </location>
</feature>
<evidence type="ECO:0000256" key="5">
    <source>
        <dbReference type="ARBA" id="ARBA00022801"/>
    </source>
</evidence>
<keyword evidence="5 11" id="KW-0378">Hydrolase</keyword>
<dbReference type="InterPro" id="IPR042097">
    <property type="entry name" value="Aminopeptidase_N-like_N_sf"/>
</dbReference>
<feature type="domain" description="Aminopeptidase N-like N-terminal" evidence="14">
    <location>
        <begin position="11"/>
        <end position="166"/>
    </location>
</feature>
<dbReference type="CDD" id="cd09601">
    <property type="entry name" value="M1_APN-Q_like"/>
    <property type="match status" value="1"/>
</dbReference>
<dbReference type="EMBL" id="AP025226">
    <property type="protein sequence ID" value="BDB99324.1"/>
    <property type="molecule type" value="Genomic_DNA"/>
</dbReference>
<evidence type="ECO:0000256" key="4">
    <source>
        <dbReference type="ARBA" id="ARBA00022723"/>
    </source>
</evidence>
<dbReference type="FunFam" id="1.10.390.10:FF:000006">
    <property type="entry name" value="Puromycin-sensitive aminopeptidase"/>
    <property type="match status" value="1"/>
</dbReference>
<dbReference type="InterPro" id="IPR014782">
    <property type="entry name" value="Peptidase_M1_dom"/>
</dbReference>
<dbReference type="InterPro" id="IPR001930">
    <property type="entry name" value="Peptidase_M1"/>
</dbReference>
<dbReference type="RefSeq" id="WP_229569643.1">
    <property type="nucleotide sequence ID" value="NZ_AP025226.1"/>
</dbReference>
<evidence type="ECO:0000256" key="7">
    <source>
        <dbReference type="ARBA" id="ARBA00023049"/>
    </source>
</evidence>
<dbReference type="InterPro" id="IPR024571">
    <property type="entry name" value="ERAP1-like_C_dom"/>
</dbReference>
<dbReference type="SUPFAM" id="SSF55486">
    <property type="entry name" value="Metalloproteases ('zincins'), catalytic domain"/>
    <property type="match status" value="1"/>
</dbReference>